<dbReference type="CDD" id="cd03819">
    <property type="entry name" value="GT4_WavL-like"/>
    <property type="match status" value="1"/>
</dbReference>
<dbReference type="PANTHER" id="PTHR45947">
    <property type="entry name" value="SULFOQUINOVOSYL TRANSFERASE SQD2"/>
    <property type="match status" value="1"/>
</dbReference>
<evidence type="ECO:0000259" key="2">
    <source>
        <dbReference type="Pfam" id="PF13439"/>
    </source>
</evidence>
<proteinExistence type="predicted"/>
<dbReference type="Gene3D" id="3.40.50.2000">
    <property type="entry name" value="Glycogen Phosphorylase B"/>
    <property type="match status" value="2"/>
</dbReference>
<dbReference type="Pfam" id="PF00534">
    <property type="entry name" value="Glycos_transf_1"/>
    <property type="match status" value="1"/>
</dbReference>
<dbReference type="OrthoDB" id="5147801at2"/>
<comment type="caution">
    <text evidence="3">The sequence shown here is derived from an EMBL/GenBank/DDBJ whole genome shotgun (WGS) entry which is preliminary data.</text>
</comment>
<dbReference type="InterPro" id="IPR001296">
    <property type="entry name" value="Glyco_trans_1"/>
</dbReference>
<dbReference type="InterPro" id="IPR050194">
    <property type="entry name" value="Glycosyltransferase_grp1"/>
</dbReference>
<dbReference type="Proteomes" id="UP000773614">
    <property type="component" value="Unassembled WGS sequence"/>
</dbReference>
<dbReference type="GO" id="GO:0016758">
    <property type="term" value="F:hexosyltransferase activity"/>
    <property type="evidence" value="ECO:0007669"/>
    <property type="project" value="TreeGrafter"/>
</dbReference>
<accession>A0A964T848</accession>
<dbReference type="SUPFAM" id="SSF53756">
    <property type="entry name" value="UDP-Glycosyltransferase/glycogen phosphorylase"/>
    <property type="match status" value="1"/>
</dbReference>
<feature type="domain" description="Glycosyl transferase family 1" evidence="1">
    <location>
        <begin position="187"/>
        <end position="318"/>
    </location>
</feature>
<evidence type="ECO:0000313" key="4">
    <source>
        <dbReference type="Proteomes" id="UP000773614"/>
    </source>
</evidence>
<dbReference type="InterPro" id="IPR028098">
    <property type="entry name" value="Glyco_trans_4-like_N"/>
</dbReference>
<keyword evidence="4" id="KW-1185">Reference proteome</keyword>
<feature type="non-terminal residue" evidence="3">
    <location>
        <position position="336"/>
    </location>
</feature>
<evidence type="ECO:0000259" key="1">
    <source>
        <dbReference type="Pfam" id="PF00534"/>
    </source>
</evidence>
<dbReference type="EMBL" id="SPKJ01000135">
    <property type="protein sequence ID" value="MYZ50214.1"/>
    <property type="molecule type" value="Genomic_DNA"/>
</dbReference>
<name>A0A964T848_9HYPH</name>
<dbReference type="PANTHER" id="PTHR45947:SF3">
    <property type="entry name" value="SULFOQUINOVOSYL TRANSFERASE SQD2"/>
    <property type="match status" value="1"/>
</dbReference>
<evidence type="ECO:0000313" key="3">
    <source>
        <dbReference type="EMBL" id="MYZ50214.1"/>
    </source>
</evidence>
<organism evidence="3 4">
    <name type="scientific">Propylenella binzhouense</name>
    <dbReference type="NCBI Taxonomy" id="2555902"/>
    <lineage>
        <taxon>Bacteria</taxon>
        <taxon>Pseudomonadati</taxon>
        <taxon>Pseudomonadota</taxon>
        <taxon>Alphaproteobacteria</taxon>
        <taxon>Hyphomicrobiales</taxon>
        <taxon>Propylenellaceae</taxon>
        <taxon>Propylenella</taxon>
    </lineage>
</organism>
<protein>
    <submittedName>
        <fullName evidence="3">Glycosyltransferase</fullName>
    </submittedName>
</protein>
<dbReference type="AlphaFoldDB" id="A0A964T848"/>
<sequence>MRSRSRPATVLQVIPALDTGGAERTTIDVAAGLVRRGDRALVASAGGRLESELAAIGGELVRLPLASKSPAEIVRNAGRIAHELGRLEVDLVHARSRAPAWSALLACRRRAVPFVTTYHGIYAERGPLKRLYNSVMARGDRVIANSRYTAEIVAARYGTPFKRIAIIPRGADLARFAPEAVTADRRRALREAWGLSGGETLVLNVARLTAWKGQSVLVEAASLPPLSEIPDLVVVLAGDDQGRAGYRKAIEGEIAARRLARRVRAVGHVDDVPAALSLADVAVVASTAPEAFGRAAVEAEAMGVPVVVTALGAVRETVLAPPEVAPGRRTGWHVPP</sequence>
<gene>
    <name evidence="3" type="ORF">E4O86_21125</name>
</gene>
<feature type="domain" description="Glycosyltransferase subfamily 4-like N-terminal" evidence="2">
    <location>
        <begin position="20"/>
        <end position="175"/>
    </location>
</feature>
<dbReference type="Pfam" id="PF13439">
    <property type="entry name" value="Glyco_transf_4"/>
    <property type="match status" value="1"/>
</dbReference>
<reference evidence="3" key="1">
    <citation type="submission" date="2019-03" db="EMBL/GenBank/DDBJ databases">
        <title>Afifella sp. nov., isolated from activated sludge.</title>
        <authorList>
            <person name="Li Q."/>
            <person name="Liu Y."/>
        </authorList>
    </citation>
    <scope>NUCLEOTIDE SEQUENCE</scope>
    <source>
        <strain evidence="3">L72</strain>
    </source>
</reference>
<dbReference type="RefSeq" id="WP_161142538.1">
    <property type="nucleotide sequence ID" value="NZ_SPKJ01000135.1"/>
</dbReference>